<evidence type="ECO:0000256" key="3">
    <source>
        <dbReference type="RuleBase" id="RU003876"/>
    </source>
</evidence>
<dbReference type="GO" id="GO:0006334">
    <property type="term" value="P:nucleosome assembly"/>
    <property type="evidence" value="ECO:0007669"/>
    <property type="project" value="InterPro"/>
</dbReference>
<dbReference type="InterPro" id="IPR029071">
    <property type="entry name" value="Ubiquitin-like_domsf"/>
</dbReference>
<dbReference type="Gene3D" id="3.40.1360.10">
    <property type="match status" value="1"/>
</dbReference>
<evidence type="ECO:0000256" key="1">
    <source>
        <dbReference type="ARBA" id="ARBA00009947"/>
    </source>
</evidence>
<proteinExistence type="inferred from homology"/>
<sequence>MKTNEVLAESIRERDEEALKYLKDIKWSRVELPKDDAQKGEASKGFKLEFFFDTNPFFTNSVLTKTYYMIDKDEPILEKAIGTVIEWCPRNCLTQKILKKKPKKGSKNSKPIIKTEACTCDVAGKYALDRDEEVLHQFLIGIDDDLYALVRTNLLSQQPMADLNRAYQAFLQEEESRGVAKGRAENNQAPAVQPKPAAAGSASSVPSAVDANALTGSSQAGADGVSLVNMVDNHNQERMQDQKQMSAGMNKDDSIKMKVTVCACSWNPDLYKEKVIVEVLSYNTTVKELKLKACNKARLIGIAKIDPDKANLMWDSRHFEDDMTLGSLPLPSFDNIYVLPWITTAAEQARYDERLWLIKCFQLRKEEEAQEEDNNDFWVSSTEKGPKVYDSHQLLPFAQFGCLQFDGHLEFGTCENHVPVACKIDTIDDVLFYTAASVVLLAPNDRIFKTWLSSLPSHCKSEYLIVRVNWDVLSYAFLRQLRLCYPELPFVAVTDLDPHQLDLLTFLDTPPLAVRACYGWDLDLDDVDDTSSIYGIEYVDIAWLGLRPSQLRELKCCDSIDDQAPLPAPDFRKIIRMLEVNPYLRYKKIWLEELESLKCYGKTVLLEASEDDFISKKLSQQDWI</sequence>
<keyword evidence="2" id="KW-0143">Chaperone</keyword>
<organism evidence="5 6">
    <name type="scientific">Chenopodium quinoa</name>
    <name type="common">Quinoa</name>
    <dbReference type="NCBI Taxonomy" id="63459"/>
    <lineage>
        <taxon>Eukaryota</taxon>
        <taxon>Viridiplantae</taxon>
        <taxon>Streptophyta</taxon>
        <taxon>Embryophyta</taxon>
        <taxon>Tracheophyta</taxon>
        <taxon>Spermatophyta</taxon>
        <taxon>Magnoliopsida</taxon>
        <taxon>eudicotyledons</taxon>
        <taxon>Gunneridae</taxon>
        <taxon>Pentapetalae</taxon>
        <taxon>Caryophyllales</taxon>
        <taxon>Chenopodiaceae</taxon>
        <taxon>Chenopodioideae</taxon>
        <taxon>Atripliceae</taxon>
        <taxon>Chenopodium</taxon>
    </lineage>
</organism>
<evidence type="ECO:0000256" key="2">
    <source>
        <dbReference type="ARBA" id="ARBA00023186"/>
    </source>
</evidence>
<comment type="similarity">
    <text evidence="1 3">Belongs to the nucleosome assembly protein (NAP) family.</text>
</comment>
<dbReference type="Proteomes" id="UP000596660">
    <property type="component" value="Unplaced"/>
</dbReference>
<evidence type="ECO:0000313" key="5">
    <source>
        <dbReference type="EnsemblPlants" id="AUR62017568-RA:cds"/>
    </source>
</evidence>
<reference evidence="5" key="1">
    <citation type="journal article" date="2017" name="Nature">
        <title>The genome of Chenopodium quinoa.</title>
        <authorList>
            <person name="Jarvis D.E."/>
            <person name="Ho Y.S."/>
            <person name="Lightfoot D.J."/>
            <person name="Schmoeckel S.M."/>
            <person name="Li B."/>
            <person name="Borm T.J.A."/>
            <person name="Ohyanagi H."/>
            <person name="Mineta K."/>
            <person name="Michell C.T."/>
            <person name="Saber N."/>
            <person name="Kharbatia N.M."/>
            <person name="Rupper R.R."/>
            <person name="Sharp A.R."/>
            <person name="Dally N."/>
            <person name="Boughton B.A."/>
            <person name="Woo Y.H."/>
            <person name="Gao G."/>
            <person name="Schijlen E.G.W.M."/>
            <person name="Guo X."/>
            <person name="Momin A.A."/>
            <person name="Negrao S."/>
            <person name="Al-Babili S."/>
            <person name="Gehring C."/>
            <person name="Roessner U."/>
            <person name="Jung C."/>
            <person name="Murphy K."/>
            <person name="Arold S.T."/>
            <person name="Gojobori T."/>
            <person name="van der Linden C.G."/>
            <person name="van Loo E.N."/>
            <person name="Jellen E.N."/>
            <person name="Maughan P.J."/>
            <person name="Tester M."/>
        </authorList>
    </citation>
    <scope>NUCLEOTIDE SEQUENCE [LARGE SCALE GENOMIC DNA]</scope>
    <source>
        <strain evidence="5">cv. PI 614886</strain>
    </source>
</reference>
<accession>A0A803LRI9</accession>
<name>A0A803LRI9_CHEQI</name>
<dbReference type="SUPFAM" id="SSF143113">
    <property type="entry name" value="NAP-like"/>
    <property type="match status" value="1"/>
</dbReference>
<dbReference type="SUPFAM" id="SSF54236">
    <property type="entry name" value="Ubiquitin-like"/>
    <property type="match status" value="1"/>
</dbReference>
<dbReference type="GO" id="GO:0005694">
    <property type="term" value="C:chromosome"/>
    <property type="evidence" value="ECO:0007669"/>
    <property type="project" value="InterPro"/>
</dbReference>
<dbReference type="GO" id="GO:0003677">
    <property type="term" value="F:DNA binding"/>
    <property type="evidence" value="ECO:0007669"/>
    <property type="project" value="InterPro"/>
</dbReference>
<dbReference type="PANTHER" id="PTHR11875">
    <property type="entry name" value="TESTIS-SPECIFIC Y-ENCODED PROTEIN"/>
    <property type="match status" value="1"/>
</dbReference>
<dbReference type="GO" id="GO:0005634">
    <property type="term" value="C:nucleus"/>
    <property type="evidence" value="ECO:0007669"/>
    <property type="project" value="InterPro"/>
</dbReference>
<dbReference type="EnsemblPlants" id="AUR62017568-RA">
    <property type="protein sequence ID" value="AUR62017568-RA:cds"/>
    <property type="gene ID" value="AUR62017568"/>
</dbReference>
<dbReference type="Pfam" id="PF00956">
    <property type="entry name" value="NAP"/>
    <property type="match status" value="1"/>
</dbReference>
<evidence type="ECO:0000256" key="4">
    <source>
        <dbReference type="SAM" id="MobiDB-lite"/>
    </source>
</evidence>
<dbReference type="InterPro" id="IPR036078">
    <property type="entry name" value="Spo11/TopoVI_A_sf"/>
</dbReference>
<evidence type="ECO:0000313" key="6">
    <source>
        <dbReference type="Proteomes" id="UP000596660"/>
    </source>
</evidence>
<feature type="compositionally biased region" description="Low complexity" evidence="4">
    <location>
        <begin position="188"/>
        <end position="204"/>
    </location>
</feature>
<dbReference type="SUPFAM" id="SSF56726">
    <property type="entry name" value="DNA topoisomerase IV, alpha subunit"/>
    <property type="match status" value="1"/>
</dbReference>
<keyword evidence="6" id="KW-1185">Reference proteome</keyword>
<dbReference type="GO" id="GO:0042393">
    <property type="term" value="F:histone binding"/>
    <property type="evidence" value="ECO:0007669"/>
    <property type="project" value="UniProtKB-ARBA"/>
</dbReference>
<dbReference type="AlphaFoldDB" id="A0A803LRI9"/>
<dbReference type="Gene3D" id="3.30.1120.90">
    <property type="entry name" value="Nucleosome assembly protein"/>
    <property type="match status" value="1"/>
</dbReference>
<protein>
    <submittedName>
        <fullName evidence="5">Uncharacterized protein</fullName>
    </submittedName>
</protein>
<dbReference type="GO" id="GO:0000724">
    <property type="term" value="P:double-strand break repair via homologous recombination"/>
    <property type="evidence" value="ECO:0007669"/>
    <property type="project" value="UniProtKB-ARBA"/>
</dbReference>
<dbReference type="InterPro" id="IPR002164">
    <property type="entry name" value="NAP_family"/>
</dbReference>
<feature type="region of interest" description="Disordered" evidence="4">
    <location>
        <begin position="178"/>
        <end position="204"/>
    </location>
</feature>
<dbReference type="InterPro" id="IPR037231">
    <property type="entry name" value="NAP-like_sf"/>
</dbReference>
<reference evidence="5" key="2">
    <citation type="submission" date="2021-03" db="UniProtKB">
        <authorList>
            <consortium name="EnsemblPlants"/>
        </authorList>
    </citation>
    <scope>IDENTIFICATION</scope>
</reference>
<dbReference type="Gramene" id="AUR62017568-RA">
    <property type="protein sequence ID" value="AUR62017568-RA:cds"/>
    <property type="gene ID" value="AUR62017568"/>
</dbReference>